<gene>
    <name evidence="3" type="ordered locus">SAR116_1417</name>
</gene>
<organism evidence="3 4">
    <name type="scientific">Puniceispirillum marinum (strain IMCC1322)</name>
    <dbReference type="NCBI Taxonomy" id="488538"/>
    <lineage>
        <taxon>Bacteria</taxon>
        <taxon>Pseudomonadati</taxon>
        <taxon>Pseudomonadota</taxon>
        <taxon>Alphaproteobacteria</taxon>
        <taxon>Candidatus Puniceispirillales</taxon>
        <taxon>Candidatus Puniceispirillaceae</taxon>
        <taxon>Candidatus Puniceispirillum</taxon>
    </lineage>
</organism>
<feature type="domain" description="SGNH hydrolase-type esterase" evidence="2">
    <location>
        <begin position="49"/>
        <end position="207"/>
    </location>
</feature>
<dbReference type="eggNOG" id="COG2755">
    <property type="taxonomic scope" value="Bacteria"/>
</dbReference>
<dbReference type="Gene3D" id="3.40.50.1110">
    <property type="entry name" value="SGNH hydrolase"/>
    <property type="match status" value="1"/>
</dbReference>
<dbReference type="InterPro" id="IPR051532">
    <property type="entry name" value="Ester_Hydrolysis_Enzymes"/>
</dbReference>
<dbReference type="Proteomes" id="UP000007460">
    <property type="component" value="Chromosome"/>
</dbReference>
<dbReference type="KEGG" id="apb:SAR116_1417"/>
<dbReference type="CDD" id="cd01822">
    <property type="entry name" value="Lysophospholipase_L1_like"/>
    <property type="match status" value="1"/>
</dbReference>
<evidence type="ECO:0000259" key="2">
    <source>
        <dbReference type="Pfam" id="PF13472"/>
    </source>
</evidence>
<evidence type="ECO:0000256" key="1">
    <source>
        <dbReference type="SAM" id="Phobius"/>
    </source>
</evidence>
<evidence type="ECO:0000313" key="3">
    <source>
        <dbReference type="EMBL" id="ADE39660.1"/>
    </source>
</evidence>
<dbReference type="SUPFAM" id="SSF52266">
    <property type="entry name" value="SGNH hydrolase"/>
    <property type="match status" value="1"/>
</dbReference>
<keyword evidence="4" id="KW-1185">Reference proteome</keyword>
<evidence type="ECO:0000313" key="4">
    <source>
        <dbReference type="Proteomes" id="UP000007460"/>
    </source>
</evidence>
<feature type="transmembrane region" description="Helical" evidence="1">
    <location>
        <begin position="14"/>
        <end position="34"/>
    </location>
</feature>
<reference evidence="3 4" key="1">
    <citation type="journal article" date="2010" name="J. Bacteriol.">
        <title>Complete genome sequence of "Candidatus Puniceispirillum marinum" IMCC1322, a representative of the SAR116 clade in the Alphaproteobacteria.</title>
        <authorList>
            <person name="Oh H.M."/>
            <person name="Kwon K.K."/>
            <person name="Kang I."/>
            <person name="Kang S.G."/>
            <person name="Lee J.H."/>
            <person name="Kim S.J."/>
            <person name="Cho J.C."/>
        </authorList>
    </citation>
    <scope>NUCLEOTIDE SEQUENCE [LARGE SCALE GENOMIC DNA]</scope>
    <source>
        <strain evidence="3 4">IMCC1322</strain>
    </source>
</reference>
<dbReference type="InterPro" id="IPR013830">
    <property type="entry name" value="SGNH_hydro"/>
</dbReference>
<dbReference type="EC" id="3.1.2.-" evidence="3"/>
<dbReference type="RefSeq" id="WP_013046287.1">
    <property type="nucleotide sequence ID" value="NC_014010.1"/>
</dbReference>
<dbReference type="HOGENOM" id="CLU_051180_1_1_5"/>
<proteinExistence type="predicted"/>
<accession>D5BTR3</accession>
<keyword evidence="3" id="KW-0378">Hydrolase</keyword>
<dbReference type="InterPro" id="IPR036514">
    <property type="entry name" value="SGNH_hydro_sf"/>
</dbReference>
<dbReference type="Pfam" id="PF13472">
    <property type="entry name" value="Lipase_GDSL_2"/>
    <property type="match status" value="1"/>
</dbReference>
<keyword evidence="1" id="KW-1133">Transmembrane helix</keyword>
<keyword evidence="1" id="KW-0812">Transmembrane</keyword>
<dbReference type="PANTHER" id="PTHR30383">
    <property type="entry name" value="THIOESTERASE 1/PROTEASE 1/LYSOPHOSPHOLIPASE L1"/>
    <property type="match status" value="1"/>
</dbReference>
<sequence>MVLNLGFINRYVRFFYQSVMILLFVFMAGFGFGLKQTVAADDVPVRILVLGDSLVAGHGLPQGKAFPEMLQQALLQDGVAVSVINAGVSGDTTAGGLARLDWSLADNPDAAIIVLGGNDLLRGLDPDATYRNLEAIINRFKAENMAVLLAGMQAPRNFGTDYVDDFDQVYTRLAARGDVVFYPFFLDGVAMVPDLNLGDGMHPNEDGISEITKRIMPSVRALLAKTP</sequence>
<dbReference type="AlphaFoldDB" id="D5BTR3"/>
<dbReference type="STRING" id="488538.SAR116_1417"/>
<dbReference type="GO" id="GO:0004622">
    <property type="term" value="F:phosphatidylcholine lysophospholipase activity"/>
    <property type="evidence" value="ECO:0007669"/>
    <property type="project" value="TreeGrafter"/>
</dbReference>
<keyword evidence="1" id="KW-0472">Membrane</keyword>
<dbReference type="OrthoDB" id="9786188at2"/>
<name>D5BTR3_PUNMI</name>
<protein>
    <submittedName>
        <fullName evidence="3">Lipolytic enzyme, G-D-S-L family</fullName>
        <ecNumber evidence="3">3.1.2.-</ecNumber>
    </submittedName>
</protein>
<dbReference type="PANTHER" id="PTHR30383:SF24">
    <property type="entry name" value="THIOESTERASE 1_PROTEASE 1_LYSOPHOSPHOLIPASE L1"/>
    <property type="match status" value="1"/>
</dbReference>
<dbReference type="EMBL" id="CP001751">
    <property type="protein sequence ID" value="ADE39660.1"/>
    <property type="molecule type" value="Genomic_DNA"/>
</dbReference>